<keyword evidence="1" id="KW-0812">Transmembrane</keyword>
<comment type="caution">
    <text evidence="2">The sequence shown here is derived from an EMBL/GenBank/DDBJ whole genome shotgun (WGS) entry which is preliminary data.</text>
</comment>
<keyword evidence="1" id="KW-1133">Transmembrane helix</keyword>
<dbReference type="EMBL" id="BONO01000004">
    <property type="protein sequence ID" value="GIG35432.1"/>
    <property type="molecule type" value="Genomic_DNA"/>
</dbReference>
<evidence type="ECO:0000313" key="2">
    <source>
        <dbReference type="EMBL" id="GIG35432.1"/>
    </source>
</evidence>
<protein>
    <submittedName>
        <fullName evidence="2">Uncharacterized protein</fullName>
    </submittedName>
</protein>
<reference evidence="2" key="1">
    <citation type="submission" date="2021-01" db="EMBL/GenBank/DDBJ databases">
        <title>Whole genome shotgun sequence of Cellulomonas pakistanensis NBRC 110800.</title>
        <authorList>
            <person name="Komaki H."/>
            <person name="Tamura T."/>
        </authorList>
    </citation>
    <scope>NUCLEOTIDE SEQUENCE</scope>
    <source>
        <strain evidence="2">NBRC 110800</strain>
    </source>
</reference>
<dbReference type="RefSeq" id="WP_203667472.1">
    <property type="nucleotide sequence ID" value="NZ_BONO01000004.1"/>
</dbReference>
<evidence type="ECO:0000256" key="1">
    <source>
        <dbReference type="SAM" id="Phobius"/>
    </source>
</evidence>
<feature type="transmembrane region" description="Helical" evidence="1">
    <location>
        <begin position="28"/>
        <end position="49"/>
    </location>
</feature>
<gene>
    <name evidence="2" type="ORF">Cpa01nite_08130</name>
</gene>
<keyword evidence="3" id="KW-1185">Reference proteome</keyword>
<feature type="transmembrane region" description="Helical" evidence="1">
    <location>
        <begin position="94"/>
        <end position="123"/>
    </location>
</feature>
<name>A0A919PBY5_9CELL</name>
<organism evidence="2 3">
    <name type="scientific">Cellulomonas pakistanensis</name>
    <dbReference type="NCBI Taxonomy" id="992287"/>
    <lineage>
        <taxon>Bacteria</taxon>
        <taxon>Bacillati</taxon>
        <taxon>Actinomycetota</taxon>
        <taxon>Actinomycetes</taxon>
        <taxon>Micrococcales</taxon>
        <taxon>Cellulomonadaceae</taxon>
        <taxon>Cellulomonas</taxon>
    </lineage>
</organism>
<accession>A0A919PBY5</accession>
<proteinExistence type="predicted"/>
<dbReference type="Proteomes" id="UP000642125">
    <property type="component" value="Unassembled WGS sequence"/>
</dbReference>
<evidence type="ECO:0000313" key="3">
    <source>
        <dbReference type="Proteomes" id="UP000642125"/>
    </source>
</evidence>
<keyword evidence="1" id="KW-0472">Membrane</keyword>
<sequence length="182" mass="17917">MTGTGDARVPGAGVPGVGERGAGRRAGLLPLLTAAASLLAVGGALWLGALRTVVHACVTIDGPLALVGVRLSLLQDAADCPTGVALTPAATQGAVLALGLVVPVVALHAALGALGLGLTALLLTCARTARSVLGAVVRALPRPSAARPAPTPRPAPAWRADHPRAAVLARVLHPHRGPPALA</sequence>
<dbReference type="AlphaFoldDB" id="A0A919PBY5"/>